<dbReference type="Pfam" id="PF03619">
    <property type="entry name" value="Solute_trans_a"/>
    <property type="match status" value="1"/>
</dbReference>
<feature type="transmembrane region" description="Helical" evidence="5">
    <location>
        <begin position="50"/>
        <end position="68"/>
    </location>
</feature>
<dbReference type="EMBL" id="JAPWTK010000431">
    <property type="protein sequence ID" value="KAJ8940437.1"/>
    <property type="molecule type" value="Genomic_DNA"/>
</dbReference>
<evidence type="ECO:0000313" key="6">
    <source>
        <dbReference type="EMBL" id="KAJ8940437.1"/>
    </source>
</evidence>
<sequence>MCLERCLECLSRWRLWIRPLFILLYAFAALVFVPFFLVKSVEDGFNKHDQEILIAGIFVWVAIPLSLLGDYTARNSLYAAETTEAYYPWLGLIYPEESVYVDSIRECYEAYVIYNFMKFLLNYLNMEMDLEASLELKPQVKHIFPLCCLPDWEMGREFVHICKHGILQYTVVRPLTTAISFICKVFDVYGDGQFKGNVAFPYLIAVNNVSQFVAMYCLVMFYKAGLAELRPMKPLPKFLCIKAPRCHNRLTVFSYEPYARPGSNNQSCCSAFLAMWDVSDVHTDIREHLGIVGSSISRRIRGRSMYTIPRGEDEYSNLVSPRAAESAPNPGIYQGECDELYVNNYGTVSSSQPAKVHNPRYKT</sequence>
<dbReference type="AlphaFoldDB" id="A0AAV8XN33"/>
<accession>A0AAV8XN33</accession>
<evidence type="ECO:0008006" key="8">
    <source>
        <dbReference type="Google" id="ProtNLM"/>
    </source>
</evidence>
<dbReference type="Proteomes" id="UP001162162">
    <property type="component" value="Unassembled WGS sequence"/>
</dbReference>
<comment type="caution">
    <text evidence="6">The sequence shown here is derived from an EMBL/GenBank/DDBJ whole genome shotgun (WGS) entry which is preliminary data.</text>
</comment>
<evidence type="ECO:0000256" key="4">
    <source>
        <dbReference type="ARBA" id="ARBA00023136"/>
    </source>
</evidence>
<name>A0AAV8XN33_9CUCU</name>
<evidence type="ECO:0000256" key="3">
    <source>
        <dbReference type="ARBA" id="ARBA00022989"/>
    </source>
</evidence>
<dbReference type="GO" id="GO:0016020">
    <property type="term" value="C:membrane"/>
    <property type="evidence" value="ECO:0007669"/>
    <property type="project" value="UniProtKB-SubCell"/>
</dbReference>
<evidence type="ECO:0000313" key="7">
    <source>
        <dbReference type="Proteomes" id="UP001162162"/>
    </source>
</evidence>
<reference evidence="6" key="1">
    <citation type="journal article" date="2023" name="Insect Mol. Biol.">
        <title>Genome sequencing provides insights into the evolution of gene families encoding plant cell wall-degrading enzymes in longhorned beetles.</title>
        <authorList>
            <person name="Shin N.R."/>
            <person name="Okamura Y."/>
            <person name="Kirsch R."/>
            <person name="Pauchet Y."/>
        </authorList>
    </citation>
    <scope>NUCLEOTIDE SEQUENCE</scope>
    <source>
        <strain evidence="6">AMC_N1</strain>
    </source>
</reference>
<feature type="transmembrane region" description="Helical" evidence="5">
    <location>
        <begin position="20"/>
        <end position="38"/>
    </location>
</feature>
<gene>
    <name evidence="6" type="ORF">NQ318_007137</name>
</gene>
<keyword evidence="3 5" id="KW-1133">Transmembrane helix</keyword>
<evidence type="ECO:0000256" key="5">
    <source>
        <dbReference type="SAM" id="Phobius"/>
    </source>
</evidence>
<dbReference type="SMART" id="SM01417">
    <property type="entry name" value="Solute_trans_a"/>
    <property type="match status" value="1"/>
</dbReference>
<proteinExistence type="predicted"/>
<organism evidence="6 7">
    <name type="scientific">Aromia moschata</name>
    <dbReference type="NCBI Taxonomy" id="1265417"/>
    <lineage>
        <taxon>Eukaryota</taxon>
        <taxon>Metazoa</taxon>
        <taxon>Ecdysozoa</taxon>
        <taxon>Arthropoda</taxon>
        <taxon>Hexapoda</taxon>
        <taxon>Insecta</taxon>
        <taxon>Pterygota</taxon>
        <taxon>Neoptera</taxon>
        <taxon>Endopterygota</taxon>
        <taxon>Coleoptera</taxon>
        <taxon>Polyphaga</taxon>
        <taxon>Cucujiformia</taxon>
        <taxon>Chrysomeloidea</taxon>
        <taxon>Cerambycidae</taxon>
        <taxon>Cerambycinae</taxon>
        <taxon>Callichromatini</taxon>
        <taxon>Aromia</taxon>
    </lineage>
</organism>
<evidence type="ECO:0000256" key="1">
    <source>
        <dbReference type="ARBA" id="ARBA00004141"/>
    </source>
</evidence>
<protein>
    <recommendedName>
        <fullName evidence="8">Transmembrane protein 184C</fullName>
    </recommendedName>
</protein>
<keyword evidence="2 5" id="KW-0812">Transmembrane</keyword>
<evidence type="ECO:0000256" key="2">
    <source>
        <dbReference type="ARBA" id="ARBA00022692"/>
    </source>
</evidence>
<keyword evidence="4 5" id="KW-0472">Membrane</keyword>
<feature type="transmembrane region" description="Helical" evidence="5">
    <location>
        <begin position="199"/>
        <end position="222"/>
    </location>
</feature>
<dbReference type="PANTHER" id="PTHR23423">
    <property type="entry name" value="ORGANIC SOLUTE TRANSPORTER-RELATED"/>
    <property type="match status" value="1"/>
</dbReference>
<dbReference type="InterPro" id="IPR005178">
    <property type="entry name" value="Ostalpha/TMEM184C"/>
</dbReference>
<keyword evidence="7" id="KW-1185">Reference proteome</keyword>
<comment type="subcellular location">
    <subcellularLocation>
        <location evidence="1">Membrane</location>
        <topology evidence="1">Multi-pass membrane protein</topology>
    </subcellularLocation>
</comment>